<keyword evidence="10" id="KW-1185">Reference proteome</keyword>
<feature type="region of interest" description="Disordered" evidence="6">
    <location>
        <begin position="310"/>
        <end position="333"/>
    </location>
</feature>
<dbReference type="Proteomes" id="UP000313948">
    <property type="component" value="Chromosome"/>
</dbReference>
<evidence type="ECO:0000313" key="10">
    <source>
        <dbReference type="Proteomes" id="UP000313948"/>
    </source>
</evidence>
<accession>A0ABX5VNB2</accession>
<keyword evidence="5 7" id="KW-0472">Membrane</keyword>
<feature type="domain" description="EamA" evidence="8">
    <location>
        <begin position="23"/>
        <end position="146"/>
    </location>
</feature>
<dbReference type="RefSeq" id="WP_139948893.1">
    <property type="nucleotide sequence ID" value="NZ_CP040899.1"/>
</dbReference>
<feature type="transmembrane region" description="Helical" evidence="7">
    <location>
        <begin position="275"/>
        <end position="299"/>
    </location>
</feature>
<evidence type="ECO:0000256" key="5">
    <source>
        <dbReference type="ARBA" id="ARBA00023136"/>
    </source>
</evidence>
<proteinExistence type="inferred from homology"/>
<feature type="transmembrane region" description="Helical" evidence="7">
    <location>
        <begin position="187"/>
        <end position="208"/>
    </location>
</feature>
<dbReference type="PANTHER" id="PTHR32322:SF2">
    <property type="entry name" value="EAMA DOMAIN-CONTAINING PROTEIN"/>
    <property type="match status" value="1"/>
</dbReference>
<dbReference type="InterPro" id="IPR050638">
    <property type="entry name" value="AA-Vitamin_Transporters"/>
</dbReference>
<feature type="transmembrane region" description="Helical" evidence="7">
    <location>
        <begin position="47"/>
        <end position="65"/>
    </location>
</feature>
<name>A0ABX5VNB2_9MICO</name>
<evidence type="ECO:0000256" key="7">
    <source>
        <dbReference type="SAM" id="Phobius"/>
    </source>
</evidence>
<evidence type="ECO:0000256" key="4">
    <source>
        <dbReference type="ARBA" id="ARBA00022989"/>
    </source>
</evidence>
<dbReference type="Pfam" id="PF00892">
    <property type="entry name" value="EamA"/>
    <property type="match status" value="2"/>
</dbReference>
<keyword evidence="4 7" id="KW-1133">Transmembrane helix</keyword>
<evidence type="ECO:0000313" key="9">
    <source>
        <dbReference type="EMBL" id="QDB79999.1"/>
    </source>
</evidence>
<evidence type="ECO:0000256" key="1">
    <source>
        <dbReference type="ARBA" id="ARBA00004141"/>
    </source>
</evidence>
<dbReference type="PANTHER" id="PTHR32322">
    <property type="entry name" value="INNER MEMBRANE TRANSPORTER"/>
    <property type="match status" value="1"/>
</dbReference>
<comment type="similarity">
    <text evidence="2">Belongs to the EamA transporter family.</text>
</comment>
<dbReference type="EMBL" id="CP040899">
    <property type="protein sequence ID" value="QDB79999.1"/>
    <property type="molecule type" value="Genomic_DNA"/>
</dbReference>
<feature type="transmembrane region" description="Helical" evidence="7">
    <location>
        <begin position="77"/>
        <end position="96"/>
    </location>
</feature>
<sequence length="333" mass="33787">MAPPSTLAPAPARALAPLLVAVTALAPMAWGTTYVVTTELLPPDHPLFAALMRSLPGGLLLVLLSRRLPAGEWWWKAPVLGALNMGAFFPLLFVAAERLPGGVAATLGAVQPLVVAGLAVVVLRERPSRWRSAWSVVGVVGIGLVVLEPTARFDGAGVLAGLAGAGSMALGVTLTKRWGAPPGVGPLAYAGWQLAAGGLALLPLVALAEGVPPGIDGGAVAGYVWLGTVGGFLAYALWFRGIRRLPVTATAMLGLLSPLVAAAIGALVLGETLAAGQLAGFALALTALVAGQIDAGRFARGPRPARLRRVSAVASARDSPGTPGSRRRPARTP</sequence>
<keyword evidence="3 7" id="KW-0812">Transmembrane</keyword>
<feature type="transmembrane region" description="Helical" evidence="7">
    <location>
        <begin position="130"/>
        <end position="147"/>
    </location>
</feature>
<feature type="transmembrane region" description="Helical" evidence="7">
    <location>
        <begin position="153"/>
        <end position="175"/>
    </location>
</feature>
<dbReference type="InterPro" id="IPR000620">
    <property type="entry name" value="EamA_dom"/>
</dbReference>
<protein>
    <submittedName>
        <fullName evidence="9">EamA family transporter</fullName>
    </submittedName>
</protein>
<evidence type="ECO:0000256" key="6">
    <source>
        <dbReference type="SAM" id="MobiDB-lite"/>
    </source>
</evidence>
<feature type="transmembrane region" description="Helical" evidence="7">
    <location>
        <begin position="220"/>
        <end position="239"/>
    </location>
</feature>
<evidence type="ECO:0000256" key="2">
    <source>
        <dbReference type="ARBA" id="ARBA00007362"/>
    </source>
</evidence>
<dbReference type="SUPFAM" id="SSF103481">
    <property type="entry name" value="Multidrug resistance efflux transporter EmrE"/>
    <property type="match status" value="2"/>
</dbReference>
<feature type="transmembrane region" description="Helical" evidence="7">
    <location>
        <begin position="102"/>
        <end position="123"/>
    </location>
</feature>
<organism evidence="9 10">
    <name type="scientific">Georgenia wutianyii</name>
    <dbReference type="NCBI Taxonomy" id="2585135"/>
    <lineage>
        <taxon>Bacteria</taxon>
        <taxon>Bacillati</taxon>
        <taxon>Actinomycetota</taxon>
        <taxon>Actinomycetes</taxon>
        <taxon>Micrococcales</taxon>
        <taxon>Bogoriellaceae</taxon>
        <taxon>Georgenia</taxon>
    </lineage>
</organism>
<dbReference type="InterPro" id="IPR037185">
    <property type="entry name" value="EmrE-like"/>
</dbReference>
<feature type="domain" description="EamA" evidence="8">
    <location>
        <begin position="157"/>
        <end position="289"/>
    </location>
</feature>
<gene>
    <name evidence="9" type="ORF">FE251_11875</name>
</gene>
<evidence type="ECO:0000256" key="3">
    <source>
        <dbReference type="ARBA" id="ARBA00022692"/>
    </source>
</evidence>
<feature type="transmembrane region" description="Helical" evidence="7">
    <location>
        <begin position="251"/>
        <end position="269"/>
    </location>
</feature>
<reference evidence="9 10" key="1">
    <citation type="submission" date="2019-05" db="EMBL/GenBank/DDBJ databases">
        <title>Georgenia *** sp. nov., and Georgenia *** sp. nov., isolated from the intestinal contents of plateau pika (Ochotona curzoniae) in the Qinghai-Tibet plateau of China.</title>
        <authorList>
            <person name="Tian Z."/>
        </authorList>
    </citation>
    <scope>NUCLEOTIDE SEQUENCE [LARGE SCALE GENOMIC DNA]</scope>
    <source>
        <strain evidence="9 10">Z294</strain>
    </source>
</reference>
<evidence type="ECO:0000259" key="8">
    <source>
        <dbReference type="Pfam" id="PF00892"/>
    </source>
</evidence>
<comment type="subcellular location">
    <subcellularLocation>
        <location evidence="1">Membrane</location>
        <topology evidence="1">Multi-pass membrane protein</topology>
    </subcellularLocation>
</comment>